<dbReference type="Proteomes" id="UP000377798">
    <property type="component" value="Unassembled WGS sequence"/>
</dbReference>
<dbReference type="PANTHER" id="PTHR46795:SF3">
    <property type="entry name" value="ABC TRANSPORTER PERMEASE"/>
    <property type="match status" value="1"/>
</dbReference>
<reference evidence="8 9" key="1">
    <citation type="submission" date="2019-02" db="EMBL/GenBank/DDBJ databases">
        <authorList>
            <consortium name="Pathogen Informatics"/>
        </authorList>
    </citation>
    <scope>NUCLEOTIDE SEQUENCE [LARGE SCALE GENOMIC DNA]</scope>
    <source>
        <strain evidence="8 9">3012STDY7089603</strain>
    </source>
</reference>
<sequence length="665" mass="75903">MTKLYRSLAQRSFKKNGQTYLPFVLVAVMMLSFSIILHDLAFNSAYKGVAYMTTLQMILQMGYYVLQIFNFLFLYYTYSYLLGMRSKELALYQVLGLSKKNLLAVITWENIYLFFFIISLGALLGSLGNYLVQGLFFRFTGIKEEIPWTIQGESYSINGLSYLILFVILEVRALVRIFKQNPLSYLKESKRRQTSKVLKGVYTLLGILCLGIGYFIALEITDPVSSILFFLIAALFVILGTYCFFLGILEIILKFLQGRESFYYEKNRMTAISGLLFRLRDQAMGLGSITILMVAVLVLLSCALSLNQSLEALVDSSVPLDLVYKTSYPEKITQGDSFDSLFAPSQVVLERNKDKVKEVIQLRAINGNIDLNHPEKGFSQVDWNENSIYVKILPQGEVNKLLHTSYDLKDGEALVLGREPGLREDLDLSFLGIHRQEKEVNEDLGNFYDLKQTDLFQKLLFLVVNESSFRDLTSQVREASLTTISHISLKNKEDAELLKGELLKAGKDHEKDFTSFVNSRREVEEDGRGLYGGLTFTGLSLGIIFLVALGATIYYKQLTEGYQDQKAFTIYRRVGMDEETVKRSIQTQVSLIFFLPVALSWIHMAFAYQLLSRMMRLLNVGNDLIYLKSTLLVLALVFILYYIWYKITGVVYYRLLGQKNKGLLS</sequence>
<accession>A0A8H2QTM7</accession>
<dbReference type="Pfam" id="PF02687">
    <property type="entry name" value="FtsX"/>
    <property type="match status" value="1"/>
</dbReference>
<feature type="domain" description="ABC3 transporter permease C-terminal" evidence="7">
    <location>
        <begin position="71"/>
        <end position="182"/>
    </location>
</feature>
<evidence type="ECO:0000313" key="8">
    <source>
        <dbReference type="EMBL" id="VFB17065.1"/>
    </source>
</evidence>
<evidence type="ECO:0000259" key="7">
    <source>
        <dbReference type="Pfam" id="PF02687"/>
    </source>
</evidence>
<evidence type="ECO:0000313" key="9">
    <source>
        <dbReference type="Proteomes" id="UP000377798"/>
    </source>
</evidence>
<keyword evidence="5 6" id="KW-0472">Membrane</keyword>
<evidence type="ECO:0000256" key="5">
    <source>
        <dbReference type="ARBA" id="ARBA00023136"/>
    </source>
</evidence>
<evidence type="ECO:0000256" key="4">
    <source>
        <dbReference type="ARBA" id="ARBA00022989"/>
    </source>
</evidence>
<protein>
    <submittedName>
        <fullName evidence="8">FtsX-like permease family</fullName>
    </submittedName>
</protein>
<evidence type="ECO:0000256" key="3">
    <source>
        <dbReference type="ARBA" id="ARBA00022692"/>
    </source>
</evidence>
<feature type="transmembrane region" description="Helical" evidence="6">
    <location>
        <begin position="228"/>
        <end position="253"/>
    </location>
</feature>
<evidence type="ECO:0000256" key="1">
    <source>
        <dbReference type="ARBA" id="ARBA00004651"/>
    </source>
</evidence>
<feature type="transmembrane region" description="Helical" evidence="6">
    <location>
        <begin position="102"/>
        <end position="124"/>
    </location>
</feature>
<dbReference type="GO" id="GO:0055085">
    <property type="term" value="P:transmembrane transport"/>
    <property type="evidence" value="ECO:0007669"/>
    <property type="project" value="UniProtKB-UniRule"/>
</dbReference>
<dbReference type="InterPro" id="IPR003838">
    <property type="entry name" value="ABC3_permease_C"/>
</dbReference>
<comment type="caution">
    <text evidence="8">The sequence shown here is derived from an EMBL/GenBank/DDBJ whole genome shotgun (WGS) entry which is preliminary data.</text>
</comment>
<dbReference type="PANTHER" id="PTHR46795">
    <property type="entry name" value="ABC TRANSPORTER PERMEASE-RELATED-RELATED"/>
    <property type="match status" value="1"/>
</dbReference>
<feature type="transmembrane region" description="Helical" evidence="6">
    <location>
        <begin position="20"/>
        <end position="41"/>
    </location>
</feature>
<feature type="transmembrane region" description="Helical" evidence="6">
    <location>
        <begin position="591"/>
        <end position="611"/>
    </location>
</feature>
<keyword evidence="3 6" id="KW-0812">Transmembrane</keyword>
<dbReference type="RefSeq" id="WP_131749699.1">
    <property type="nucleotide sequence ID" value="NZ_CAACYI010000001.1"/>
</dbReference>
<keyword evidence="2 6" id="KW-1003">Cell membrane</keyword>
<keyword evidence="6" id="KW-0813">Transport</keyword>
<dbReference type="GO" id="GO:0005886">
    <property type="term" value="C:plasma membrane"/>
    <property type="evidence" value="ECO:0007669"/>
    <property type="project" value="UniProtKB-SubCell"/>
</dbReference>
<proteinExistence type="inferred from homology"/>
<dbReference type="InterPro" id="IPR027022">
    <property type="entry name" value="ABC_permease_BceB-typ"/>
</dbReference>
<feature type="transmembrane region" description="Helical" evidence="6">
    <location>
        <begin position="283"/>
        <end position="306"/>
    </location>
</feature>
<dbReference type="AlphaFoldDB" id="A0A8H2QTM7"/>
<evidence type="ECO:0000256" key="2">
    <source>
        <dbReference type="ARBA" id="ARBA00022475"/>
    </source>
</evidence>
<keyword evidence="9" id="KW-1185">Reference proteome</keyword>
<feature type="transmembrane region" description="Helical" evidence="6">
    <location>
        <begin position="196"/>
        <end position="216"/>
    </location>
</feature>
<gene>
    <name evidence="8" type="ORF">NCTC13150_01648</name>
</gene>
<keyword evidence="4 6" id="KW-1133">Transmembrane helix</keyword>
<dbReference type="EMBL" id="CAACYI010000001">
    <property type="protein sequence ID" value="VFB17065.1"/>
    <property type="molecule type" value="Genomic_DNA"/>
</dbReference>
<feature type="transmembrane region" description="Helical" evidence="6">
    <location>
        <begin position="631"/>
        <end position="653"/>
    </location>
</feature>
<feature type="transmembrane region" description="Helical" evidence="6">
    <location>
        <begin position="530"/>
        <end position="555"/>
    </location>
</feature>
<feature type="transmembrane region" description="Helical" evidence="6">
    <location>
        <begin position="61"/>
        <end position="81"/>
    </location>
</feature>
<dbReference type="InterPro" id="IPR052536">
    <property type="entry name" value="ABC-4_Integral_Memb_Prot"/>
</dbReference>
<comment type="subcellular location">
    <subcellularLocation>
        <location evidence="1 6">Cell membrane</location>
        <topology evidence="1 6">Multi-pass membrane protein</topology>
    </subcellularLocation>
</comment>
<dbReference type="PIRSF" id="PIRSF018968">
    <property type="entry name" value="ABC_permease_BceB"/>
    <property type="match status" value="1"/>
</dbReference>
<name>A0A8H2QTM7_9FIRM</name>
<organism evidence="8 9">
    <name type="scientific">Urinicoccus massiliensis</name>
    <dbReference type="NCBI Taxonomy" id="1723382"/>
    <lineage>
        <taxon>Bacteria</taxon>
        <taxon>Bacillati</taxon>
        <taxon>Bacillota</taxon>
        <taxon>Tissierellia</taxon>
        <taxon>Tissierellales</taxon>
        <taxon>Peptoniphilaceae</taxon>
        <taxon>Urinicoccus</taxon>
    </lineage>
</organism>
<evidence type="ECO:0000256" key="6">
    <source>
        <dbReference type="PIRNR" id="PIRNR018968"/>
    </source>
</evidence>
<feature type="transmembrane region" description="Helical" evidence="6">
    <location>
        <begin position="155"/>
        <end position="175"/>
    </location>
</feature>
<comment type="similarity">
    <text evidence="6">Belongs to the ABC-4 integral membrane protein family.</text>
</comment>